<dbReference type="PIRSF" id="PIRSF001112">
    <property type="entry name" value="Epoxide_hydrolase"/>
    <property type="match status" value="1"/>
</dbReference>
<comment type="caution">
    <text evidence="5">The sequence shown here is derived from an EMBL/GenBank/DDBJ whole genome shotgun (WGS) entry which is preliminary data.</text>
</comment>
<evidence type="ECO:0000313" key="5">
    <source>
        <dbReference type="EMBL" id="TPX07482.1"/>
    </source>
</evidence>
<dbReference type="GO" id="GO:0004301">
    <property type="term" value="F:epoxide hydrolase activity"/>
    <property type="evidence" value="ECO:0007669"/>
    <property type="project" value="TreeGrafter"/>
</dbReference>
<dbReference type="InterPro" id="IPR010497">
    <property type="entry name" value="Epoxide_hydro_N"/>
</dbReference>
<gene>
    <name evidence="4" type="ORF">E0L32_002048</name>
    <name evidence="5" type="ORF">E0L32_002085</name>
</gene>
<dbReference type="InParanoid" id="A0A507AFP5"/>
<dbReference type="SUPFAM" id="SSF53474">
    <property type="entry name" value="alpha/beta-Hydrolases"/>
    <property type="match status" value="1"/>
</dbReference>
<dbReference type="RefSeq" id="XP_030989156.1">
    <property type="nucleotide sequence ID" value="XM_031136195.1"/>
</dbReference>
<sequence length="398" mass="44271">MADYARVPTAATLSIRPFKAYISDEKLEEFKKLLELSPIGPAVYENTSVGRTYGITRDWLVHAKDVWLNDFDWRKHEDRINSYPNFKAEVKDSQGNTIDVQFLALFSERADAVPLAFFHGWPSSICEFMDILDLLKQRYSPAELPYHVIVPSLPGYAYSSGLPLDKDYGIDVAASAMHSLMMGLGFGSGYLVQGGDLGSFISRILVMTHDECKGMHLNTMVPPSPDDLEGHSTDKQEERALQKANEFTDTSFGFFLEQGTRPSTLGLVLSSSPLALLSWVGEKKLEWTDEDPPLEKILEGVTLYYLTDTISRSFYHNRALGGRATDDPRIARLSVITGFQPMKLPFIEKPCGYSLFLNEIVPGPKSWAMKICNLISFNQHDGGGHFAPPADGKAKGTA</sequence>
<dbReference type="STRING" id="1093900.A0A507AFP5"/>
<accession>A0A507AFP5</accession>
<keyword evidence="2" id="KW-0378">Hydrolase</keyword>
<dbReference type="InterPro" id="IPR029058">
    <property type="entry name" value="AB_hydrolase_fold"/>
</dbReference>
<dbReference type="PANTHER" id="PTHR21661">
    <property type="entry name" value="EPOXIDE HYDROLASE 1-RELATED"/>
    <property type="match status" value="1"/>
</dbReference>
<dbReference type="AlphaFoldDB" id="A0A507AFP5"/>
<dbReference type="Gene3D" id="3.40.50.1820">
    <property type="entry name" value="alpha/beta hydrolase"/>
    <property type="match status" value="1"/>
</dbReference>
<feature type="domain" description="Epoxide hydrolase N-terminal" evidence="3">
    <location>
        <begin position="15"/>
        <end position="128"/>
    </location>
</feature>
<proteinExistence type="inferred from homology"/>
<comment type="similarity">
    <text evidence="1">Belongs to the peptidase S33 family.</text>
</comment>
<dbReference type="Proteomes" id="UP000319257">
    <property type="component" value="Unassembled WGS sequence"/>
</dbReference>
<dbReference type="PANTHER" id="PTHR21661:SF39">
    <property type="entry name" value="HYDROLASE, PUTATIVE (AFU_ORTHOLOGUE AFUA_3G08960)-RELATED"/>
    <property type="match status" value="1"/>
</dbReference>
<dbReference type="InterPro" id="IPR016292">
    <property type="entry name" value="Epoxide_hydrolase"/>
</dbReference>
<dbReference type="Pfam" id="PF06441">
    <property type="entry name" value="EHN"/>
    <property type="match status" value="1"/>
</dbReference>
<reference evidence="5 6" key="1">
    <citation type="submission" date="2019-06" db="EMBL/GenBank/DDBJ databases">
        <title>Draft genome sequence of the filamentous fungus Phialemoniopsis curvata isolated from diesel fuel.</title>
        <authorList>
            <person name="Varaljay V.A."/>
            <person name="Lyon W.J."/>
            <person name="Crouch A.L."/>
            <person name="Drake C.E."/>
            <person name="Hollomon J.M."/>
            <person name="Nadeau L.J."/>
            <person name="Nunn H.S."/>
            <person name="Stevenson B.S."/>
            <person name="Bojanowski C.L."/>
            <person name="Crookes-Goodson W.J."/>
        </authorList>
    </citation>
    <scope>NUCLEOTIDE SEQUENCE [LARGE SCALE GENOMIC DNA]</scope>
    <source>
        <strain evidence="5 6">D216</strain>
    </source>
</reference>
<dbReference type="GO" id="GO:0097176">
    <property type="term" value="P:epoxide metabolic process"/>
    <property type="evidence" value="ECO:0007669"/>
    <property type="project" value="TreeGrafter"/>
</dbReference>
<evidence type="ECO:0000256" key="2">
    <source>
        <dbReference type="ARBA" id="ARBA00022801"/>
    </source>
</evidence>
<evidence type="ECO:0000256" key="1">
    <source>
        <dbReference type="ARBA" id="ARBA00010088"/>
    </source>
</evidence>
<protein>
    <recommendedName>
        <fullName evidence="3">Epoxide hydrolase N-terminal domain-containing protein</fullName>
    </recommendedName>
</protein>
<evidence type="ECO:0000259" key="3">
    <source>
        <dbReference type="Pfam" id="PF06441"/>
    </source>
</evidence>
<evidence type="ECO:0000313" key="4">
    <source>
        <dbReference type="EMBL" id="TPX07445.1"/>
    </source>
</evidence>
<dbReference type="GeneID" id="41969495"/>
<name>A0A507AFP5_9PEZI</name>
<keyword evidence="6" id="KW-1185">Reference proteome</keyword>
<dbReference type="EMBL" id="SKBQ01000008">
    <property type="protein sequence ID" value="TPX07445.1"/>
    <property type="molecule type" value="Genomic_DNA"/>
</dbReference>
<dbReference type="OrthoDB" id="7130006at2759"/>
<organism evidence="5 6">
    <name type="scientific">Thyridium curvatum</name>
    <dbReference type="NCBI Taxonomy" id="1093900"/>
    <lineage>
        <taxon>Eukaryota</taxon>
        <taxon>Fungi</taxon>
        <taxon>Dikarya</taxon>
        <taxon>Ascomycota</taxon>
        <taxon>Pezizomycotina</taxon>
        <taxon>Sordariomycetes</taxon>
        <taxon>Sordariomycetidae</taxon>
        <taxon>Thyridiales</taxon>
        <taxon>Thyridiaceae</taxon>
        <taxon>Thyridium</taxon>
    </lineage>
</organism>
<evidence type="ECO:0000313" key="6">
    <source>
        <dbReference type="Proteomes" id="UP000319257"/>
    </source>
</evidence>
<dbReference type="EMBL" id="SKBQ01000008">
    <property type="protein sequence ID" value="TPX07482.1"/>
    <property type="molecule type" value="Genomic_DNA"/>
</dbReference>